<feature type="region of interest" description="Disordered" evidence="1">
    <location>
        <begin position="1"/>
        <end position="22"/>
    </location>
</feature>
<organism evidence="2 3">
    <name type="scientific">Nocardiopsis alba (strain ATCC BAA-2165 / BE74)</name>
    <dbReference type="NCBI Taxonomy" id="1205910"/>
    <lineage>
        <taxon>Bacteria</taxon>
        <taxon>Bacillati</taxon>
        <taxon>Actinomycetota</taxon>
        <taxon>Actinomycetes</taxon>
        <taxon>Streptosporangiales</taxon>
        <taxon>Nocardiopsidaceae</taxon>
        <taxon>Nocardiopsis</taxon>
    </lineage>
</organism>
<reference evidence="2 3" key="1">
    <citation type="journal article" date="2012" name="J. Bacteriol.">
        <title>Whole-Genome Sequence of Nocardiopsis alba Strain ATCC BAA-2165, Associated with Honeybees.</title>
        <authorList>
            <person name="Qiao J."/>
            <person name="Chen L."/>
            <person name="Li Y."/>
            <person name="Wang J."/>
            <person name="Zhang W."/>
            <person name="Chen S."/>
        </authorList>
    </citation>
    <scope>NUCLEOTIDE SEQUENCE [LARGE SCALE GENOMIC DNA]</scope>
    <source>
        <strain evidence="3">ATCC BAA-2165 / BE74</strain>
    </source>
</reference>
<proteinExistence type="predicted"/>
<name>J7L575_NOCAA</name>
<dbReference type="KEGG" id="nal:B005_0264"/>
<accession>J7L575</accession>
<dbReference type="STRING" id="1205910.B005_0264"/>
<reference evidence="3" key="2">
    <citation type="submission" date="2012-08" db="EMBL/GenBank/DDBJ databases">
        <title>Whole-genome sequence of Nocardiopsis alba strain ATCC BAA-2165 associated with honeybees.</title>
        <authorList>
            <person name="Qiao J."/>
            <person name="Chen L."/>
            <person name="Li Y."/>
            <person name="Wang J."/>
            <person name="Zhang W."/>
            <person name="Chen S."/>
        </authorList>
    </citation>
    <scope>NUCLEOTIDE SEQUENCE [LARGE SCALE GENOMIC DNA]</scope>
    <source>
        <strain evidence="3">ATCC BAA-2165 / BE74</strain>
    </source>
</reference>
<dbReference type="HOGENOM" id="CLU_3236682_0_0_11"/>
<evidence type="ECO:0000313" key="3">
    <source>
        <dbReference type="Proteomes" id="UP000003779"/>
    </source>
</evidence>
<dbReference type="EMBL" id="CP003788">
    <property type="protein sequence ID" value="AFR06555.1"/>
    <property type="molecule type" value="Genomic_DNA"/>
</dbReference>
<dbReference type="AlphaFoldDB" id="J7L575"/>
<protein>
    <submittedName>
        <fullName evidence="2">Uncharacterized protein</fullName>
    </submittedName>
</protein>
<sequence>MTVGRGPLAVTPSPGSTARHDRLVAEVDDEYPRESARFPGTFA</sequence>
<dbReference type="Proteomes" id="UP000003779">
    <property type="component" value="Chromosome"/>
</dbReference>
<evidence type="ECO:0000256" key="1">
    <source>
        <dbReference type="SAM" id="MobiDB-lite"/>
    </source>
</evidence>
<evidence type="ECO:0000313" key="2">
    <source>
        <dbReference type="EMBL" id="AFR06555.1"/>
    </source>
</evidence>
<gene>
    <name evidence="2" type="ordered locus">B005_0264</name>
</gene>